<dbReference type="InterPro" id="IPR036291">
    <property type="entry name" value="NAD(P)-bd_dom_sf"/>
</dbReference>
<gene>
    <name evidence="4" type="ORF">SIDU_11095</name>
</gene>
<dbReference type="RefSeq" id="WP_007686400.1">
    <property type="nucleotide sequence ID" value="NZ_CP013070.1"/>
</dbReference>
<dbReference type="AlphaFoldDB" id="A0A1L5BQ30"/>
<evidence type="ECO:0000313" key="5">
    <source>
        <dbReference type="Proteomes" id="UP000004550"/>
    </source>
</evidence>
<evidence type="ECO:0000259" key="3">
    <source>
        <dbReference type="SMART" id="SM00822"/>
    </source>
</evidence>
<dbReference type="EMBL" id="CP013070">
    <property type="protein sequence ID" value="APL95011.1"/>
    <property type="molecule type" value="Genomic_DNA"/>
</dbReference>
<dbReference type="PROSITE" id="PS00061">
    <property type="entry name" value="ADH_SHORT"/>
    <property type="match status" value="1"/>
</dbReference>
<accession>A0A1L5BQ30</accession>
<dbReference type="FunFam" id="3.40.50.720:FF:000084">
    <property type="entry name" value="Short-chain dehydrogenase reductase"/>
    <property type="match status" value="1"/>
</dbReference>
<evidence type="ECO:0000313" key="4">
    <source>
        <dbReference type="EMBL" id="APL95011.1"/>
    </source>
</evidence>
<dbReference type="InterPro" id="IPR020904">
    <property type="entry name" value="Sc_DH/Rdtase_CS"/>
</dbReference>
<comment type="similarity">
    <text evidence="1">Belongs to the short-chain dehydrogenases/reductases (SDR) family.</text>
</comment>
<dbReference type="KEGG" id="sinb:SIDU_11095"/>
<comment type="catalytic activity">
    <reaction evidence="2">
        <text>2,5-dichlorocyclohexa-2,5-dien-1,4-diol + NAD(+) = 2,5-dichlorohydroquinone + NADH + H(+)</text>
        <dbReference type="Rhea" id="RHEA:15741"/>
        <dbReference type="ChEBI" id="CHEBI:15378"/>
        <dbReference type="ChEBI" id="CHEBI:27545"/>
        <dbReference type="ChEBI" id="CHEBI:28975"/>
        <dbReference type="ChEBI" id="CHEBI:57540"/>
        <dbReference type="ChEBI" id="CHEBI:57945"/>
    </reaction>
</comment>
<dbReference type="SMART" id="SM00822">
    <property type="entry name" value="PKS_KR"/>
    <property type="match status" value="1"/>
</dbReference>
<organism evidence="4 5">
    <name type="scientific">Sphingobium indicum (strain DSM 16412 / CCM 7286 / MTCC 6364 / B90A)</name>
    <dbReference type="NCBI Taxonomy" id="861109"/>
    <lineage>
        <taxon>Bacteria</taxon>
        <taxon>Pseudomonadati</taxon>
        <taxon>Pseudomonadota</taxon>
        <taxon>Alphaproteobacteria</taxon>
        <taxon>Sphingomonadales</taxon>
        <taxon>Sphingomonadaceae</taxon>
        <taxon>Sphingobium</taxon>
    </lineage>
</organism>
<dbReference type="SUPFAM" id="SSF51735">
    <property type="entry name" value="NAD(P)-binding Rossmann-fold domains"/>
    <property type="match status" value="1"/>
</dbReference>
<dbReference type="PRINTS" id="PR00081">
    <property type="entry name" value="GDHRDH"/>
</dbReference>
<dbReference type="Gene3D" id="3.40.50.720">
    <property type="entry name" value="NAD(P)-binding Rossmann-like Domain"/>
    <property type="match status" value="1"/>
</dbReference>
<dbReference type="PRINTS" id="PR00080">
    <property type="entry name" value="SDRFAMILY"/>
</dbReference>
<dbReference type="PANTHER" id="PTHR42760:SF40">
    <property type="entry name" value="3-OXOACYL-[ACYL-CARRIER-PROTEIN] REDUCTASE, CHLOROPLASTIC"/>
    <property type="match status" value="1"/>
</dbReference>
<dbReference type="PANTHER" id="PTHR42760">
    <property type="entry name" value="SHORT-CHAIN DEHYDROGENASES/REDUCTASES FAMILY MEMBER"/>
    <property type="match status" value="1"/>
</dbReference>
<dbReference type="NCBIfam" id="NF004778">
    <property type="entry name" value="PRK06124.1"/>
    <property type="match status" value="1"/>
</dbReference>
<name>A0A1L5BQ30_SPHIB</name>
<dbReference type="GO" id="GO:0016616">
    <property type="term" value="F:oxidoreductase activity, acting on the CH-OH group of donors, NAD or NADP as acceptor"/>
    <property type="evidence" value="ECO:0007669"/>
    <property type="project" value="TreeGrafter"/>
</dbReference>
<dbReference type="InterPro" id="IPR057326">
    <property type="entry name" value="KR_dom"/>
</dbReference>
<dbReference type="Proteomes" id="UP000004550">
    <property type="component" value="Chromosome"/>
</dbReference>
<feature type="domain" description="Ketoreductase" evidence="3">
    <location>
        <begin position="5"/>
        <end position="178"/>
    </location>
</feature>
<dbReference type="InterPro" id="IPR002347">
    <property type="entry name" value="SDR_fam"/>
</dbReference>
<dbReference type="GO" id="GO:0030497">
    <property type="term" value="P:fatty acid elongation"/>
    <property type="evidence" value="ECO:0007669"/>
    <property type="project" value="TreeGrafter"/>
</dbReference>
<protein>
    <submittedName>
        <fullName evidence="4">Gluconate 5-dehydrogenase</fullName>
    </submittedName>
</protein>
<proteinExistence type="inferred from homology"/>
<evidence type="ECO:0000256" key="2">
    <source>
        <dbReference type="ARBA" id="ARBA00051383"/>
    </source>
</evidence>
<reference evidence="4 5" key="1">
    <citation type="journal article" date="2012" name="J. Bacteriol.">
        <title>Genome sequence of Sphingobium indicum B90A, a hexachlorocyclohexane-degrading bacterium.</title>
        <authorList>
            <person name="Anand S."/>
            <person name="Sangwan N."/>
            <person name="Lata P."/>
            <person name="Kaur J."/>
            <person name="Dua A."/>
            <person name="Singh A.K."/>
            <person name="Verma M."/>
            <person name="Kaur J."/>
            <person name="Khurana J.P."/>
            <person name="Khurana P."/>
            <person name="Mathur S."/>
            <person name="Lal R."/>
        </authorList>
    </citation>
    <scope>NUCLEOTIDE SEQUENCE [LARGE SCALE GENOMIC DNA]</scope>
    <source>
        <strain evidence="5">DSM 16412 / CCM 7286 / MTCC 6364 / B90A</strain>
    </source>
</reference>
<dbReference type="Pfam" id="PF13561">
    <property type="entry name" value="adh_short_C2"/>
    <property type="match status" value="1"/>
</dbReference>
<sequence length="243" mass="24718">MLQGKIALVTGAGRGLGREIALGLAGAGAHVLLHGRRAEPLQATAAAIAALGGTSAPLIFDLEDGEALRAALGACGPVDILVNNAGHRDRRPIGELDRPAARRMLEINLVAPFDLARTVAAGMGAGGRIVNITSIAGQIARSGDAAYTMAKGGLDALTRALAAELGGRGITVNAVAPGYFATEANEEMTADPAVADHLARRTSLGRWGRPEEIVGPVLFLASDAASYVTGQVLAVDGGYTAHF</sequence>
<evidence type="ECO:0000256" key="1">
    <source>
        <dbReference type="ARBA" id="ARBA00006484"/>
    </source>
</evidence>